<reference evidence="1" key="1">
    <citation type="thesis" date="2020" institute="ProQuest LLC" country="789 East Eisenhower Parkway, Ann Arbor, MI, USA">
        <title>Comparative Genomics and Chromosome Evolution.</title>
        <authorList>
            <person name="Mudd A.B."/>
        </authorList>
    </citation>
    <scope>NUCLEOTIDE SEQUENCE</scope>
    <source>
        <strain evidence="1">1538</strain>
        <tissue evidence="1">Blood</tissue>
    </source>
</reference>
<sequence length="79" mass="8784">MALKSSELSPLPVYPYRLGTRRGYDCIVLTHLPPVAAYFVFVEKCGNTHLHFAFGLQTSSSLQHVVFVACLHALVLHSQ</sequence>
<organism evidence="1 2">
    <name type="scientific">Pyxicephalus adspersus</name>
    <name type="common">African bullfrog</name>
    <dbReference type="NCBI Taxonomy" id="30357"/>
    <lineage>
        <taxon>Eukaryota</taxon>
        <taxon>Metazoa</taxon>
        <taxon>Chordata</taxon>
        <taxon>Craniata</taxon>
        <taxon>Vertebrata</taxon>
        <taxon>Euteleostomi</taxon>
        <taxon>Amphibia</taxon>
        <taxon>Batrachia</taxon>
        <taxon>Anura</taxon>
        <taxon>Neobatrachia</taxon>
        <taxon>Ranoidea</taxon>
        <taxon>Pyxicephalidae</taxon>
        <taxon>Pyxicephalinae</taxon>
        <taxon>Pyxicephalus</taxon>
    </lineage>
</organism>
<protein>
    <submittedName>
        <fullName evidence="1">Uncharacterized protein</fullName>
    </submittedName>
</protein>
<name>A0AAV3A611_PYXAD</name>
<gene>
    <name evidence="1" type="ORF">GDO54_012999</name>
</gene>
<proteinExistence type="predicted"/>
<comment type="caution">
    <text evidence="1">The sequence shown here is derived from an EMBL/GenBank/DDBJ whole genome shotgun (WGS) entry which is preliminary data.</text>
</comment>
<accession>A0AAV3A611</accession>
<dbReference type="EMBL" id="DYDO01000006">
    <property type="protein sequence ID" value="DBA21882.1"/>
    <property type="molecule type" value="Genomic_DNA"/>
</dbReference>
<keyword evidence="2" id="KW-1185">Reference proteome</keyword>
<evidence type="ECO:0000313" key="1">
    <source>
        <dbReference type="EMBL" id="DBA21882.1"/>
    </source>
</evidence>
<evidence type="ECO:0000313" key="2">
    <source>
        <dbReference type="Proteomes" id="UP001181693"/>
    </source>
</evidence>
<dbReference type="Proteomes" id="UP001181693">
    <property type="component" value="Unassembled WGS sequence"/>
</dbReference>
<dbReference type="AlphaFoldDB" id="A0AAV3A611"/>